<dbReference type="PANTHER" id="PTHR44591:SF18">
    <property type="entry name" value="REGULATORY PROTEIN"/>
    <property type="match status" value="1"/>
</dbReference>
<evidence type="ECO:0000313" key="5">
    <source>
        <dbReference type="Proteomes" id="UP000616724"/>
    </source>
</evidence>
<reference evidence="4 5" key="1">
    <citation type="submission" date="2021-01" db="EMBL/GenBank/DDBJ databases">
        <title>Whole genome shotgun sequence of Planobispora longispora NBRC 13918.</title>
        <authorList>
            <person name="Komaki H."/>
            <person name="Tamura T."/>
        </authorList>
    </citation>
    <scope>NUCLEOTIDE SEQUENCE [LARGE SCALE GENOMIC DNA]</scope>
    <source>
        <strain evidence="4 5">NBRC 13918</strain>
    </source>
</reference>
<evidence type="ECO:0000259" key="3">
    <source>
        <dbReference type="PROSITE" id="PS50110"/>
    </source>
</evidence>
<keyword evidence="5" id="KW-1185">Reference proteome</keyword>
<dbReference type="Gene3D" id="3.40.50.2300">
    <property type="match status" value="1"/>
</dbReference>
<keyword evidence="1 2" id="KW-0597">Phosphoprotein</keyword>
<dbReference type="Proteomes" id="UP000616724">
    <property type="component" value="Unassembled WGS sequence"/>
</dbReference>
<comment type="caution">
    <text evidence="4">The sequence shown here is derived from an EMBL/GenBank/DDBJ whole genome shotgun (WGS) entry which is preliminary data.</text>
</comment>
<organism evidence="4 5">
    <name type="scientific">Planobispora longispora</name>
    <dbReference type="NCBI Taxonomy" id="28887"/>
    <lineage>
        <taxon>Bacteria</taxon>
        <taxon>Bacillati</taxon>
        <taxon>Actinomycetota</taxon>
        <taxon>Actinomycetes</taxon>
        <taxon>Streptosporangiales</taxon>
        <taxon>Streptosporangiaceae</taxon>
        <taxon>Planobispora</taxon>
    </lineage>
</organism>
<dbReference type="Pfam" id="PF00072">
    <property type="entry name" value="Response_reg"/>
    <property type="match status" value="1"/>
</dbReference>
<feature type="domain" description="Response regulatory" evidence="3">
    <location>
        <begin position="3"/>
        <end position="119"/>
    </location>
</feature>
<dbReference type="AlphaFoldDB" id="A0A8J3W395"/>
<protein>
    <recommendedName>
        <fullName evidence="3">Response regulatory domain-containing protein</fullName>
    </recommendedName>
</protein>
<dbReference type="InterPro" id="IPR050595">
    <property type="entry name" value="Bact_response_regulator"/>
</dbReference>
<sequence length="126" mass="13804">MPNILVVEDDDDIRDLIVLQLLQDGHHVRAAATGPEALAAVEQQHPDVMVLDWVLPYLTGPQICRRVRAMPQGGRVKVLMLTVRIADADMAESLAAGVDAFMTKPFDIHELRARIMDLAPQDSGVG</sequence>
<evidence type="ECO:0000256" key="1">
    <source>
        <dbReference type="ARBA" id="ARBA00022553"/>
    </source>
</evidence>
<gene>
    <name evidence="4" type="ORF">Plo01_05190</name>
</gene>
<evidence type="ECO:0000256" key="2">
    <source>
        <dbReference type="PROSITE-ProRule" id="PRU00169"/>
    </source>
</evidence>
<dbReference type="InterPro" id="IPR001789">
    <property type="entry name" value="Sig_transdc_resp-reg_receiver"/>
</dbReference>
<dbReference type="PANTHER" id="PTHR44591">
    <property type="entry name" value="STRESS RESPONSE REGULATOR PROTEIN 1"/>
    <property type="match status" value="1"/>
</dbReference>
<proteinExistence type="predicted"/>
<feature type="modified residue" description="4-aspartylphosphate" evidence="2">
    <location>
        <position position="52"/>
    </location>
</feature>
<dbReference type="PROSITE" id="PS50110">
    <property type="entry name" value="RESPONSE_REGULATORY"/>
    <property type="match status" value="1"/>
</dbReference>
<accession>A0A8J3W395</accession>
<dbReference type="RefSeq" id="WP_203888829.1">
    <property type="nucleotide sequence ID" value="NZ_BOOH01000004.1"/>
</dbReference>
<evidence type="ECO:0000313" key="4">
    <source>
        <dbReference type="EMBL" id="GIH74090.1"/>
    </source>
</evidence>
<dbReference type="InterPro" id="IPR011006">
    <property type="entry name" value="CheY-like_superfamily"/>
</dbReference>
<name>A0A8J3W395_9ACTN</name>
<dbReference type="SUPFAM" id="SSF52172">
    <property type="entry name" value="CheY-like"/>
    <property type="match status" value="1"/>
</dbReference>
<dbReference type="EMBL" id="BOOH01000004">
    <property type="protein sequence ID" value="GIH74090.1"/>
    <property type="molecule type" value="Genomic_DNA"/>
</dbReference>
<dbReference type="GO" id="GO:0000160">
    <property type="term" value="P:phosphorelay signal transduction system"/>
    <property type="evidence" value="ECO:0007669"/>
    <property type="project" value="InterPro"/>
</dbReference>
<dbReference type="SMART" id="SM00448">
    <property type="entry name" value="REC"/>
    <property type="match status" value="1"/>
</dbReference>